<evidence type="ECO:0000313" key="11">
    <source>
        <dbReference type="Proteomes" id="UP000076400"/>
    </source>
</evidence>
<dbReference type="STRING" id="580166.AUP43_09140"/>
<evidence type="ECO:0008006" key="12">
    <source>
        <dbReference type="Google" id="ProtNLM"/>
    </source>
</evidence>
<evidence type="ECO:0000259" key="9">
    <source>
        <dbReference type="PROSITE" id="PS50929"/>
    </source>
</evidence>
<dbReference type="SUPFAM" id="SSF52540">
    <property type="entry name" value="P-loop containing nucleoside triphosphate hydrolases"/>
    <property type="match status" value="1"/>
</dbReference>
<dbReference type="NCBIfam" id="TIGR01194">
    <property type="entry name" value="cyc_pep_trnsptr"/>
    <property type="match status" value="1"/>
</dbReference>
<dbReference type="PROSITE" id="PS50929">
    <property type="entry name" value="ABC_TM1F"/>
    <property type="match status" value="1"/>
</dbReference>
<dbReference type="OrthoDB" id="9760776at2"/>
<comment type="subcellular location">
    <subcellularLocation>
        <location evidence="1">Cell membrane</location>
        <topology evidence="1">Multi-pass membrane protein</topology>
    </subcellularLocation>
</comment>
<name>A0A154W3A4_9PROT</name>
<evidence type="ECO:0000313" key="10">
    <source>
        <dbReference type="EMBL" id="KZD07949.1"/>
    </source>
</evidence>
<keyword evidence="11" id="KW-1185">Reference proteome</keyword>
<dbReference type="SMART" id="SM00382">
    <property type="entry name" value="AAA"/>
    <property type="match status" value="1"/>
</dbReference>
<dbReference type="PROSITE" id="PS50893">
    <property type="entry name" value="ABC_TRANSPORTER_2"/>
    <property type="match status" value="1"/>
</dbReference>
<feature type="transmembrane region" description="Helical" evidence="7">
    <location>
        <begin position="63"/>
        <end position="86"/>
    </location>
</feature>
<reference evidence="10 11" key="1">
    <citation type="submission" date="2015-12" db="EMBL/GenBank/DDBJ databases">
        <title>Genome sequence of Oceanibaculum pacificum MCCC 1A02656.</title>
        <authorList>
            <person name="Lu L."/>
            <person name="Lai Q."/>
            <person name="Shao Z."/>
            <person name="Qian P."/>
        </authorList>
    </citation>
    <scope>NUCLEOTIDE SEQUENCE [LARGE SCALE GENOMIC DNA]</scope>
    <source>
        <strain evidence="10 11">MCCC 1A02656</strain>
    </source>
</reference>
<dbReference type="EMBL" id="LPXN01000109">
    <property type="protein sequence ID" value="KZD07949.1"/>
    <property type="molecule type" value="Genomic_DNA"/>
</dbReference>
<keyword evidence="2 7" id="KW-0812">Transmembrane</keyword>
<dbReference type="RefSeq" id="WP_067556253.1">
    <property type="nucleotide sequence ID" value="NZ_LPXN01000109.1"/>
</dbReference>
<evidence type="ECO:0000256" key="6">
    <source>
        <dbReference type="ARBA" id="ARBA00023136"/>
    </source>
</evidence>
<feature type="transmembrane region" description="Helical" evidence="7">
    <location>
        <begin position="252"/>
        <end position="272"/>
    </location>
</feature>
<evidence type="ECO:0000256" key="1">
    <source>
        <dbReference type="ARBA" id="ARBA00004651"/>
    </source>
</evidence>
<feature type="transmembrane region" description="Helical" evidence="7">
    <location>
        <begin position="284"/>
        <end position="305"/>
    </location>
</feature>
<dbReference type="InterPro" id="IPR003593">
    <property type="entry name" value="AAA+_ATPase"/>
</dbReference>
<dbReference type="Pfam" id="PF00005">
    <property type="entry name" value="ABC_tran"/>
    <property type="match status" value="1"/>
</dbReference>
<sequence>MNLLRLLSMAPAQASDRDPVLAPDRPPYRLLALGGASGVASVVILAMVNSAAEEIMREGADSVDWLLAGITAVASIVFLFSQIWLIRDTAARLEGGIDRMRARLLELLRIADYRQLEQIGQAQLFQNVTQNSQVISQNSHLVAIGLQSLVLIVAAMAYLLWLSTLAFFLVVAVIVVAGGIYAAMGRDLGAEYARNMGNEERLFETATDLLDGIKEARMSSARSHDLRASFAQVAAQTRQTALRVHGMVFRQFIFGEIAIYFLLGVVVFLVPLYTQKISGDVQQVTTTVLFVVGPVGLVLQIWTMLMSAEAAATRIFALGEQLAAISDPALATPMEAGLPAAFKEIRLEQARFAYPAPAGEAPFIVGPLSFTIPQGRITFITGGNGSGKSTLIKLLTGLYRPQGGELLLDRRPIVAFRLPAYREMIATVFSDYHLFRRLYGVPLVDQAEADELLRWFELDGRVAIRDGAFDTVELSVGQRKRLALIVALLEDKPIYVFDEWAADQDPHFRAKFYREILPALKRRGMTIIAVTHDDHYFDAADHRVHLEIGQARIVNGEGQG</sequence>
<keyword evidence="3" id="KW-0547">Nucleotide-binding</keyword>
<dbReference type="InterPro" id="IPR017871">
    <property type="entry name" value="ABC_transporter-like_CS"/>
</dbReference>
<accession>A0A154W3A4</accession>
<feature type="transmembrane region" description="Helical" evidence="7">
    <location>
        <begin position="30"/>
        <end position="51"/>
    </location>
</feature>
<evidence type="ECO:0000256" key="3">
    <source>
        <dbReference type="ARBA" id="ARBA00022741"/>
    </source>
</evidence>
<keyword evidence="6 7" id="KW-0472">Membrane</keyword>
<evidence type="ECO:0000256" key="4">
    <source>
        <dbReference type="ARBA" id="ARBA00022840"/>
    </source>
</evidence>
<keyword evidence="5 7" id="KW-1133">Transmembrane helix</keyword>
<dbReference type="SUPFAM" id="SSF90123">
    <property type="entry name" value="ABC transporter transmembrane region"/>
    <property type="match status" value="1"/>
</dbReference>
<organism evidence="10 11">
    <name type="scientific">Oceanibaculum pacificum</name>
    <dbReference type="NCBI Taxonomy" id="580166"/>
    <lineage>
        <taxon>Bacteria</taxon>
        <taxon>Pseudomonadati</taxon>
        <taxon>Pseudomonadota</taxon>
        <taxon>Alphaproteobacteria</taxon>
        <taxon>Rhodospirillales</taxon>
        <taxon>Oceanibaculaceae</taxon>
        <taxon>Oceanibaculum</taxon>
    </lineage>
</organism>
<dbReference type="InterPro" id="IPR027417">
    <property type="entry name" value="P-loop_NTPase"/>
</dbReference>
<dbReference type="InterPro" id="IPR039421">
    <property type="entry name" value="Type_1_exporter"/>
</dbReference>
<dbReference type="PANTHER" id="PTHR24221">
    <property type="entry name" value="ATP-BINDING CASSETTE SUB-FAMILY B"/>
    <property type="match status" value="1"/>
</dbReference>
<dbReference type="Proteomes" id="UP000076400">
    <property type="component" value="Unassembled WGS sequence"/>
</dbReference>
<dbReference type="Gene3D" id="3.40.50.300">
    <property type="entry name" value="P-loop containing nucleotide triphosphate hydrolases"/>
    <property type="match status" value="1"/>
</dbReference>
<evidence type="ECO:0000256" key="2">
    <source>
        <dbReference type="ARBA" id="ARBA00022692"/>
    </source>
</evidence>
<dbReference type="GO" id="GO:0016887">
    <property type="term" value="F:ATP hydrolysis activity"/>
    <property type="evidence" value="ECO:0007669"/>
    <property type="project" value="InterPro"/>
</dbReference>
<dbReference type="PROSITE" id="PS00211">
    <property type="entry name" value="ABC_TRANSPORTER_1"/>
    <property type="match status" value="1"/>
</dbReference>
<comment type="caution">
    <text evidence="10">The sequence shown here is derived from an EMBL/GenBank/DDBJ whole genome shotgun (WGS) entry which is preliminary data.</text>
</comment>
<dbReference type="InterPro" id="IPR036640">
    <property type="entry name" value="ABC1_TM_sf"/>
</dbReference>
<dbReference type="GO" id="GO:0140359">
    <property type="term" value="F:ABC-type transporter activity"/>
    <property type="evidence" value="ECO:0007669"/>
    <property type="project" value="InterPro"/>
</dbReference>
<dbReference type="Gene3D" id="1.20.1560.10">
    <property type="entry name" value="ABC transporter type 1, transmembrane domain"/>
    <property type="match status" value="1"/>
</dbReference>
<evidence type="ECO:0000256" key="7">
    <source>
        <dbReference type="SAM" id="Phobius"/>
    </source>
</evidence>
<feature type="transmembrane region" description="Helical" evidence="7">
    <location>
        <begin position="141"/>
        <end position="160"/>
    </location>
</feature>
<dbReference type="CDD" id="cd03228">
    <property type="entry name" value="ABCC_MRP_Like"/>
    <property type="match status" value="1"/>
</dbReference>
<dbReference type="GO" id="GO:0005886">
    <property type="term" value="C:plasma membrane"/>
    <property type="evidence" value="ECO:0007669"/>
    <property type="project" value="UniProtKB-SubCell"/>
</dbReference>
<dbReference type="InterPro" id="IPR003439">
    <property type="entry name" value="ABC_transporter-like_ATP-bd"/>
</dbReference>
<dbReference type="GO" id="GO:1904680">
    <property type="term" value="F:peptide transmembrane transporter activity"/>
    <property type="evidence" value="ECO:0007669"/>
    <property type="project" value="InterPro"/>
</dbReference>
<dbReference type="PANTHER" id="PTHR24221:SF654">
    <property type="entry name" value="ATP-BINDING CASSETTE SUB-FAMILY B MEMBER 6"/>
    <property type="match status" value="1"/>
</dbReference>
<evidence type="ECO:0000256" key="5">
    <source>
        <dbReference type="ARBA" id="ARBA00022989"/>
    </source>
</evidence>
<dbReference type="AlphaFoldDB" id="A0A154W3A4"/>
<gene>
    <name evidence="10" type="ORF">AUP43_09140</name>
</gene>
<feature type="domain" description="ABC transporter" evidence="8">
    <location>
        <begin position="345"/>
        <end position="559"/>
    </location>
</feature>
<keyword evidence="4" id="KW-0067">ATP-binding</keyword>
<dbReference type="InterPro" id="IPR005898">
    <property type="entry name" value="Cyc_pep_transpt_SyrD/YojI"/>
</dbReference>
<feature type="domain" description="ABC transmembrane type-1" evidence="9">
    <location>
        <begin position="66"/>
        <end position="307"/>
    </location>
</feature>
<dbReference type="GO" id="GO:0034040">
    <property type="term" value="F:ATPase-coupled lipid transmembrane transporter activity"/>
    <property type="evidence" value="ECO:0007669"/>
    <property type="project" value="TreeGrafter"/>
</dbReference>
<dbReference type="GO" id="GO:0005524">
    <property type="term" value="F:ATP binding"/>
    <property type="evidence" value="ECO:0007669"/>
    <property type="project" value="UniProtKB-KW"/>
</dbReference>
<feature type="transmembrane region" description="Helical" evidence="7">
    <location>
        <begin position="165"/>
        <end position="184"/>
    </location>
</feature>
<evidence type="ECO:0000259" key="8">
    <source>
        <dbReference type="PROSITE" id="PS50893"/>
    </source>
</evidence>
<proteinExistence type="predicted"/>
<dbReference type="InterPro" id="IPR011527">
    <property type="entry name" value="ABC1_TM_dom"/>
</dbReference>
<dbReference type="GO" id="GO:0015833">
    <property type="term" value="P:peptide transport"/>
    <property type="evidence" value="ECO:0007669"/>
    <property type="project" value="InterPro"/>
</dbReference>
<protein>
    <recommendedName>
        <fullName evidence="12">Peptide ABC transporter</fullName>
    </recommendedName>
</protein>